<keyword evidence="4" id="KW-1185">Reference proteome</keyword>
<dbReference type="Proteomes" id="UP000015104">
    <property type="component" value="Unassembled WGS sequence"/>
</dbReference>
<organism evidence="3 4">
    <name type="scientific">Tetranychus urticae</name>
    <name type="common">Two-spotted spider mite</name>
    <dbReference type="NCBI Taxonomy" id="32264"/>
    <lineage>
        <taxon>Eukaryota</taxon>
        <taxon>Metazoa</taxon>
        <taxon>Ecdysozoa</taxon>
        <taxon>Arthropoda</taxon>
        <taxon>Chelicerata</taxon>
        <taxon>Arachnida</taxon>
        <taxon>Acari</taxon>
        <taxon>Acariformes</taxon>
        <taxon>Trombidiformes</taxon>
        <taxon>Prostigmata</taxon>
        <taxon>Eleutherengona</taxon>
        <taxon>Raphignathae</taxon>
        <taxon>Tetranychoidea</taxon>
        <taxon>Tetranychidae</taxon>
        <taxon>Tetranychus</taxon>
    </lineage>
</organism>
<evidence type="ECO:0000256" key="1">
    <source>
        <dbReference type="SAM" id="Phobius"/>
    </source>
</evidence>
<accession>T1KW96</accession>
<evidence type="ECO:0000313" key="3">
    <source>
        <dbReference type="EnsemblMetazoa" id="tetur24g00840.1"/>
    </source>
</evidence>
<dbReference type="HOGENOM" id="CLU_027383_0_0_1"/>
<dbReference type="SMART" id="SM00875">
    <property type="entry name" value="BACK"/>
    <property type="match status" value="1"/>
</dbReference>
<dbReference type="Pfam" id="PF07707">
    <property type="entry name" value="BACK"/>
    <property type="match status" value="1"/>
</dbReference>
<dbReference type="eggNOG" id="KOG4441">
    <property type="taxonomic scope" value="Eukaryota"/>
</dbReference>
<evidence type="ECO:0000259" key="2">
    <source>
        <dbReference type="PROSITE" id="PS50097"/>
    </source>
</evidence>
<dbReference type="AlphaFoldDB" id="T1KW96"/>
<proteinExistence type="predicted"/>
<dbReference type="Pfam" id="PF00651">
    <property type="entry name" value="BTB"/>
    <property type="match status" value="1"/>
</dbReference>
<evidence type="ECO:0000313" key="4">
    <source>
        <dbReference type="Proteomes" id="UP000015104"/>
    </source>
</evidence>
<dbReference type="SUPFAM" id="SSF54695">
    <property type="entry name" value="POZ domain"/>
    <property type="match status" value="1"/>
</dbReference>
<dbReference type="Gene3D" id="3.30.710.10">
    <property type="entry name" value="Potassium Channel Kv1.1, Chain A"/>
    <property type="match status" value="1"/>
</dbReference>
<dbReference type="SMART" id="SM00225">
    <property type="entry name" value="BTB"/>
    <property type="match status" value="1"/>
</dbReference>
<dbReference type="CDD" id="cd18186">
    <property type="entry name" value="BTB_POZ_ZBTB_KLHL-like"/>
    <property type="match status" value="1"/>
</dbReference>
<feature type="transmembrane region" description="Helical" evidence="1">
    <location>
        <begin position="540"/>
        <end position="559"/>
    </location>
</feature>
<keyword evidence="1" id="KW-0812">Transmembrane</keyword>
<dbReference type="InterPro" id="IPR000210">
    <property type="entry name" value="BTB/POZ_dom"/>
</dbReference>
<dbReference type="PROSITE" id="PS50097">
    <property type="entry name" value="BTB"/>
    <property type="match status" value="1"/>
</dbReference>
<sequence>MDVQEDASSLLLRAYKNGKWSDITIMNGDKKYRLHKHILSDVIPYFSKMFSSGLSESTSQVIQLDHPPNVFDLIIEWAYCSKIKITKENAVDLFHLADYMNIPKLTTVCLNFLWNNFSDYPFIDVGHWINQIATEEVHNVIDEYIRSNFLDIVNTDSFLDYDADTVAHMISLHDLNIDNEIEVFDAIITWIQKSVERRSHLAKLLKKIHLSDINGVQFMNRIDKLPWIETCDQFRPVIMAALELSFFKSLKNTDSSIIAHNFNGKYGNIIFSENRSLPTANFGDSYISEHNMDSDVVIRIDWKNKTYRLFKSSDGYCYTLLFERLFQFNRKKVNFWKGERLIEFGRLSGDNTSSQSTFTVTKHKGGICLSSINPIQTIRLPILDSSSVLVIQHRDPNHRQYKLTITKCTPPGNKFDVVASHEIVSKESIKKLKSTTFDDLLVIFVDNLLILSYDFQKNIFKEHKISDSNGNSPCFLHFHSVGPRLLIFNNGHGPPNRQGFKLDDGELSRWPDSSELYSNIVSNSNLIEDFDPVLPKTMPIIFPIIAGLVFLLIGVNVFNKAEGFASRIKL</sequence>
<dbReference type="Gene3D" id="1.25.40.420">
    <property type="match status" value="1"/>
</dbReference>
<keyword evidence="1" id="KW-1133">Transmembrane helix</keyword>
<protein>
    <recommendedName>
        <fullName evidence="2">BTB domain-containing protein</fullName>
    </recommendedName>
</protein>
<feature type="domain" description="BTB" evidence="2">
    <location>
        <begin position="21"/>
        <end position="87"/>
    </location>
</feature>
<dbReference type="EMBL" id="CAEY01000640">
    <property type="status" value="NOT_ANNOTATED_CDS"/>
    <property type="molecule type" value="Genomic_DNA"/>
</dbReference>
<dbReference type="PANTHER" id="PTHR45632:SF17">
    <property type="entry name" value="KELCH-LIKE PROTEIN 31"/>
    <property type="match status" value="1"/>
</dbReference>
<dbReference type="InterPro" id="IPR011705">
    <property type="entry name" value="BACK"/>
</dbReference>
<reference evidence="3" key="2">
    <citation type="submission" date="2015-06" db="UniProtKB">
        <authorList>
            <consortium name="EnsemblMetazoa"/>
        </authorList>
    </citation>
    <scope>IDENTIFICATION</scope>
</reference>
<keyword evidence="1" id="KW-0472">Membrane</keyword>
<name>T1KW96_TETUR</name>
<dbReference type="EnsemblMetazoa" id="tetur24g00840.1">
    <property type="protein sequence ID" value="tetur24g00840.1"/>
    <property type="gene ID" value="tetur24g00840"/>
</dbReference>
<reference evidence="4" key="1">
    <citation type="submission" date="2011-08" db="EMBL/GenBank/DDBJ databases">
        <authorList>
            <person name="Rombauts S."/>
        </authorList>
    </citation>
    <scope>NUCLEOTIDE SEQUENCE</scope>
    <source>
        <strain evidence="4">London</strain>
    </source>
</reference>
<dbReference type="InterPro" id="IPR011333">
    <property type="entry name" value="SKP1/BTB/POZ_sf"/>
</dbReference>
<dbReference type="PANTHER" id="PTHR45632">
    <property type="entry name" value="LD33804P"/>
    <property type="match status" value="1"/>
</dbReference>